<keyword evidence="2" id="KW-1003">Cell membrane</keyword>
<evidence type="ECO:0000256" key="19">
    <source>
        <dbReference type="PIRNR" id="PIRNR000641"/>
    </source>
</evidence>
<dbReference type="PIRSF" id="PIRSF000641">
    <property type="entry name" value="SRK"/>
    <property type="match status" value="1"/>
</dbReference>
<dbReference type="EMBL" id="JXTB01000863">
    <property type="protein sequence ID" value="PON32127.1"/>
    <property type="molecule type" value="Genomic_DNA"/>
</dbReference>
<dbReference type="PROSITE" id="PS00107">
    <property type="entry name" value="PROTEIN_KINASE_ATP"/>
    <property type="match status" value="1"/>
</dbReference>
<evidence type="ECO:0000256" key="16">
    <source>
        <dbReference type="ARBA" id="ARBA00023180"/>
    </source>
</evidence>
<evidence type="ECO:0000256" key="9">
    <source>
        <dbReference type="ARBA" id="ARBA00022741"/>
    </source>
</evidence>
<dbReference type="GO" id="GO:0030246">
    <property type="term" value="F:carbohydrate binding"/>
    <property type="evidence" value="ECO:0007669"/>
    <property type="project" value="UniProtKB-KW"/>
</dbReference>
<dbReference type="GO" id="GO:0005524">
    <property type="term" value="F:ATP binding"/>
    <property type="evidence" value="ECO:0007669"/>
    <property type="project" value="UniProtKB-UniRule"/>
</dbReference>
<dbReference type="PROSITE" id="PS50026">
    <property type="entry name" value="EGF_3"/>
    <property type="match status" value="1"/>
</dbReference>
<dbReference type="PROSITE" id="PS50011">
    <property type="entry name" value="PROTEIN_KINASE_DOM"/>
    <property type="match status" value="1"/>
</dbReference>
<dbReference type="FunFam" id="1.10.510.10:FF:000345">
    <property type="entry name" value="G-type lectin S-receptor-like serine/threonine-protein kinase"/>
    <property type="match status" value="1"/>
</dbReference>
<evidence type="ECO:0000259" key="24">
    <source>
        <dbReference type="PROSITE" id="PS50927"/>
    </source>
</evidence>
<evidence type="ECO:0000256" key="15">
    <source>
        <dbReference type="ARBA" id="ARBA00023170"/>
    </source>
</evidence>
<evidence type="ECO:0000259" key="25">
    <source>
        <dbReference type="PROSITE" id="PS50948"/>
    </source>
</evidence>
<feature type="domain" description="Apple" evidence="25">
    <location>
        <begin position="348"/>
        <end position="439"/>
    </location>
</feature>
<dbReference type="Gene3D" id="2.90.10.10">
    <property type="entry name" value="Bulb-type lectin domain"/>
    <property type="match status" value="1"/>
</dbReference>
<comment type="caution">
    <text evidence="26">The sequence shown here is derived from an EMBL/GenBank/DDBJ whole genome shotgun (WGS) entry which is preliminary data.</text>
</comment>
<dbReference type="GO" id="GO:0004674">
    <property type="term" value="F:protein serine/threonine kinase activity"/>
    <property type="evidence" value="ECO:0007669"/>
    <property type="project" value="UniProtKB-KW"/>
</dbReference>
<dbReference type="SMART" id="SM00220">
    <property type="entry name" value="S_TKc"/>
    <property type="match status" value="1"/>
</dbReference>
<evidence type="ECO:0000256" key="8">
    <source>
        <dbReference type="ARBA" id="ARBA00022734"/>
    </source>
</evidence>
<dbReference type="CDD" id="cd00028">
    <property type="entry name" value="B_lectin"/>
    <property type="match status" value="1"/>
</dbReference>
<dbReference type="PANTHER" id="PTHR27002:SF422">
    <property type="entry name" value="RECEPTOR-LIKE SERINE_THREONINE-PROTEIN KINASE"/>
    <property type="match status" value="1"/>
</dbReference>
<dbReference type="Pfam" id="PF07714">
    <property type="entry name" value="PK_Tyr_Ser-Thr"/>
    <property type="match status" value="1"/>
</dbReference>
<dbReference type="SUPFAM" id="SSF51110">
    <property type="entry name" value="alpha-D-mannose-specific plant lectins"/>
    <property type="match status" value="1"/>
</dbReference>
<evidence type="ECO:0000256" key="4">
    <source>
        <dbReference type="ARBA" id="ARBA00022536"/>
    </source>
</evidence>
<protein>
    <recommendedName>
        <fullName evidence="19">Receptor-like serine/threonine-protein kinase</fullName>
        <ecNumber evidence="19">2.7.11.1</ecNumber>
    </recommendedName>
</protein>
<dbReference type="Pfam" id="PF08276">
    <property type="entry name" value="PAN_2"/>
    <property type="match status" value="1"/>
</dbReference>
<evidence type="ECO:0000256" key="20">
    <source>
        <dbReference type="PROSITE-ProRule" id="PRU00076"/>
    </source>
</evidence>
<keyword evidence="8" id="KW-0430">Lectin</keyword>
<dbReference type="InterPro" id="IPR000858">
    <property type="entry name" value="S_locus_glycoprot_dom"/>
</dbReference>
<dbReference type="GO" id="GO:0106310">
    <property type="term" value="F:protein serine kinase activity"/>
    <property type="evidence" value="ECO:0007669"/>
    <property type="project" value="RHEA"/>
</dbReference>
<sequence length="845" mass="94827">MGAKDRDFSALVFSIVLPFYFFPSNYCDAIYNITSSQALSQLQTLVSSNQIFELGFFSPNNSANQYVGIWYKNDSPLKVVWVANRENPITVKDSSPSLTIGSNGNLDLLDGNRNSVWSSNVNVRPSNTSVAILSEDGNLVLKDSISGQELWHSFQHPGDTFLPGAVFGFNLKTGERFEMTSWKSDTDPSLGNFTAEIAQHRPPEVFIRVNGTKPHWRSGPWAKSKFTGIPDMSAIYHSPFNIEESTQTGLTRLNFNWDYNNSDVTNLFLTSGGVLKLVAKAKGDDWFTDWEAPLNQCDVYGVCGPFGVCKDSESPICNCLKGFEPKSFGEWNKGNWTGGCVRRNQLLCDKNASGLASQRGKKDGFWKIVNVKLPDIYEYVNPVELDYDDRDSCQNWCLNNCSCIAYAYVEGIGCLVWFKGLIDIQGFTYNGEDLFLRLAHAELVGGQKVKEIVISLVTISIIGTIVIATICLCRWRTKSKGNTKETTEHTDLIQSSNSSRDTLQFSKQHDLSELPTFDFSTILNVTNHFSPTNKLGQGGFGSVYKGKLQDGKEIAVKRLSNSSGQGIEEFKNEMLLISKLQHRNLVRLLGYCTENEEKLLVYEFMPNKSLDNFIFDPRGRAQLNWATRMNIIHGVARGLVYLHRDSCLRVIHRDLKVSNILLDEKMNPKISDFGLARIFQGTVALENTQRVVGTLGYMSPEYAMGGVFSEKSDVFSFGVLILEIVSSKKNTNFYYYDQHLSLISYAWQLWSESREQDFVDDALAGSYSASEAIRCIHVGLLCVQDHPEDRPIMSDVVLMLSNETNLPQPKQPIFTFQSSPKFDLQSQNDSRFSVNEASISLIEGR</sequence>
<dbReference type="Pfam" id="PF01453">
    <property type="entry name" value="B_lectin"/>
    <property type="match status" value="1"/>
</dbReference>
<accession>A0A2P5A6F1</accession>
<keyword evidence="27" id="KW-1185">Reference proteome</keyword>
<evidence type="ECO:0000256" key="6">
    <source>
        <dbReference type="ARBA" id="ARBA00022692"/>
    </source>
</evidence>
<dbReference type="InterPro" id="IPR003609">
    <property type="entry name" value="Pan_app"/>
</dbReference>
<keyword evidence="3 19" id="KW-0723">Serine/threonine-protein kinase</keyword>
<keyword evidence="12" id="KW-1133">Transmembrane helix</keyword>
<dbReference type="GO" id="GO:0045087">
    <property type="term" value="P:innate immune response"/>
    <property type="evidence" value="ECO:0007669"/>
    <property type="project" value="UniProtKB-ARBA"/>
</dbReference>
<dbReference type="GO" id="GO:0048544">
    <property type="term" value="P:recognition of pollen"/>
    <property type="evidence" value="ECO:0007669"/>
    <property type="project" value="InterPro"/>
</dbReference>
<dbReference type="InterPro" id="IPR024171">
    <property type="entry name" value="SRK-like_kinase"/>
</dbReference>
<dbReference type="InterPro" id="IPR017441">
    <property type="entry name" value="Protein_kinase_ATP_BS"/>
</dbReference>
<evidence type="ECO:0000256" key="14">
    <source>
        <dbReference type="ARBA" id="ARBA00023157"/>
    </source>
</evidence>
<keyword evidence="13" id="KW-0472">Membrane</keyword>
<dbReference type="SMART" id="SM00108">
    <property type="entry name" value="B_lectin"/>
    <property type="match status" value="1"/>
</dbReference>
<dbReference type="PROSITE" id="PS00108">
    <property type="entry name" value="PROTEIN_KINASE_ST"/>
    <property type="match status" value="1"/>
</dbReference>
<keyword evidence="10 19" id="KW-0418">Kinase</keyword>
<dbReference type="InterPro" id="IPR001480">
    <property type="entry name" value="Bulb-type_lectin_dom"/>
</dbReference>
<dbReference type="Pfam" id="PF11883">
    <property type="entry name" value="DUF3403"/>
    <property type="match status" value="1"/>
</dbReference>
<dbReference type="Pfam" id="PF00954">
    <property type="entry name" value="S_locus_glycop"/>
    <property type="match status" value="1"/>
</dbReference>
<evidence type="ECO:0000256" key="10">
    <source>
        <dbReference type="ARBA" id="ARBA00022777"/>
    </source>
</evidence>
<evidence type="ECO:0000259" key="22">
    <source>
        <dbReference type="PROSITE" id="PS50011"/>
    </source>
</evidence>
<keyword evidence="6" id="KW-0812">Transmembrane</keyword>
<comment type="subcellular location">
    <subcellularLocation>
        <location evidence="1">Cell membrane</location>
        <topology evidence="1">Single-pass type I membrane protein</topology>
    </subcellularLocation>
</comment>
<evidence type="ECO:0000256" key="7">
    <source>
        <dbReference type="ARBA" id="ARBA00022729"/>
    </source>
</evidence>
<feature type="domain" description="Protein kinase" evidence="22">
    <location>
        <begin position="529"/>
        <end position="814"/>
    </location>
</feature>
<dbReference type="InterPro" id="IPR000742">
    <property type="entry name" value="EGF"/>
</dbReference>
<dbReference type="SMART" id="SM00473">
    <property type="entry name" value="PAN_AP"/>
    <property type="match status" value="1"/>
</dbReference>
<evidence type="ECO:0000256" key="17">
    <source>
        <dbReference type="ARBA" id="ARBA00047899"/>
    </source>
</evidence>
<evidence type="ECO:0000256" key="12">
    <source>
        <dbReference type="ARBA" id="ARBA00022989"/>
    </source>
</evidence>
<dbReference type="Proteomes" id="UP000237105">
    <property type="component" value="Unassembled WGS sequence"/>
</dbReference>
<dbReference type="PROSITE" id="PS50948">
    <property type="entry name" value="PAN"/>
    <property type="match status" value="1"/>
</dbReference>
<dbReference type="InterPro" id="IPR001245">
    <property type="entry name" value="Ser-Thr/Tyr_kinase_cat_dom"/>
</dbReference>
<reference evidence="27" key="1">
    <citation type="submission" date="2016-06" db="EMBL/GenBank/DDBJ databases">
        <title>Parallel loss of symbiosis genes in relatives of nitrogen-fixing non-legume Parasponia.</title>
        <authorList>
            <person name="Van Velzen R."/>
            <person name="Holmer R."/>
            <person name="Bu F."/>
            <person name="Rutten L."/>
            <person name="Van Zeijl A."/>
            <person name="Liu W."/>
            <person name="Santuari L."/>
            <person name="Cao Q."/>
            <person name="Sharma T."/>
            <person name="Shen D."/>
            <person name="Roswanjaya Y."/>
            <person name="Wardhani T."/>
            <person name="Kalhor M.S."/>
            <person name="Jansen J."/>
            <person name="Van den Hoogen J."/>
            <person name="Gungor B."/>
            <person name="Hartog M."/>
            <person name="Hontelez J."/>
            <person name="Verver J."/>
            <person name="Yang W.-C."/>
            <person name="Schijlen E."/>
            <person name="Repin R."/>
            <person name="Schilthuizen M."/>
            <person name="Schranz E."/>
            <person name="Heidstra R."/>
            <person name="Miyata K."/>
            <person name="Fedorova E."/>
            <person name="Kohlen W."/>
            <person name="Bisseling T."/>
            <person name="Smit S."/>
            <person name="Geurts R."/>
        </authorList>
    </citation>
    <scope>NUCLEOTIDE SEQUENCE [LARGE SCALE GENOMIC DNA]</scope>
    <source>
        <strain evidence="27">cv. WU1-14</strain>
    </source>
</reference>
<dbReference type="InterPro" id="IPR000719">
    <property type="entry name" value="Prot_kinase_dom"/>
</dbReference>
<keyword evidence="16" id="KW-0325">Glycoprotein</keyword>
<dbReference type="CDD" id="cd14066">
    <property type="entry name" value="STKc_IRAK"/>
    <property type="match status" value="1"/>
</dbReference>
<keyword evidence="11 19" id="KW-0067">ATP-binding</keyword>
<comment type="similarity">
    <text evidence="19">Belongs to the protein kinase superfamily. Ser/Thr protein kinase family.</text>
</comment>
<dbReference type="GO" id="GO:0005886">
    <property type="term" value="C:plasma membrane"/>
    <property type="evidence" value="ECO:0007669"/>
    <property type="project" value="UniProtKB-SubCell"/>
</dbReference>
<feature type="domain" description="Bulb-type lectin" evidence="24">
    <location>
        <begin position="30"/>
        <end position="154"/>
    </location>
</feature>
<keyword evidence="14" id="KW-1015">Disulfide bond</keyword>
<evidence type="ECO:0000313" key="26">
    <source>
        <dbReference type="EMBL" id="PON32127.1"/>
    </source>
</evidence>
<keyword evidence="4 20" id="KW-0245">EGF-like domain</keyword>
<dbReference type="AlphaFoldDB" id="A0A2P5A6F1"/>
<evidence type="ECO:0000259" key="23">
    <source>
        <dbReference type="PROSITE" id="PS50026"/>
    </source>
</evidence>
<dbReference type="InterPro" id="IPR036426">
    <property type="entry name" value="Bulb-type_lectin_dom_sf"/>
</dbReference>
<dbReference type="EC" id="2.7.11.1" evidence="19"/>
<dbReference type="Gene3D" id="1.10.510.10">
    <property type="entry name" value="Transferase(Phosphotransferase) domain 1"/>
    <property type="match status" value="1"/>
</dbReference>
<dbReference type="CDD" id="cd01098">
    <property type="entry name" value="PAN_AP_plant"/>
    <property type="match status" value="1"/>
</dbReference>
<evidence type="ECO:0000256" key="18">
    <source>
        <dbReference type="ARBA" id="ARBA00048679"/>
    </source>
</evidence>
<dbReference type="FunFam" id="2.90.10.10:FF:000005">
    <property type="entry name" value="G-type lectin S-receptor-like serine/threonine-protein kinase"/>
    <property type="match status" value="1"/>
</dbReference>
<feature type="binding site" evidence="21">
    <location>
        <position position="557"/>
    </location>
    <ligand>
        <name>ATP</name>
        <dbReference type="ChEBI" id="CHEBI:30616"/>
    </ligand>
</feature>
<dbReference type="PANTHER" id="PTHR27002">
    <property type="entry name" value="RECEPTOR-LIKE SERINE/THREONINE-PROTEIN KINASE SD1-8"/>
    <property type="match status" value="1"/>
</dbReference>
<evidence type="ECO:0000256" key="21">
    <source>
        <dbReference type="PROSITE-ProRule" id="PRU10141"/>
    </source>
</evidence>
<dbReference type="FunFam" id="3.30.200.20:FF:000330">
    <property type="entry name" value="G-type lectin S-receptor-like serine/threonine-protein kinase At4g03230"/>
    <property type="match status" value="1"/>
</dbReference>
<comment type="caution">
    <text evidence="20">Lacks conserved residue(s) required for the propagation of feature annotation.</text>
</comment>
<keyword evidence="9 19" id="KW-0547">Nucleotide-binding</keyword>
<gene>
    <name evidence="26" type="ORF">PanWU01x14_363890</name>
</gene>
<keyword evidence="5 19" id="KW-0808">Transferase</keyword>
<dbReference type="InterPro" id="IPR021820">
    <property type="entry name" value="S-locus_recpt_kinase_C"/>
</dbReference>
<dbReference type="PROSITE" id="PS50927">
    <property type="entry name" value="BULB_LECTIN"/>
    <property type="match status" value="1"/>
</dbReference>
<evidence type="ECO:0000256" key="5">
    <source>
        <dbReference type="ARBA" id="ARBA00022679"/>
    </source>
</evidence>
<name>A0A2P5A6F1_PARAD</name>
<feature type="domain" description="EGF-like" evidence="23">
    <location>
        <begin position="293"/>
        <end position="329"/>
    </location>
</feature>
<evidence type="ECO:0000256" key="11">
    <source>
        <dbReference type="ARBA" id="ARBA00022840"/>
    </source>
</evidence>
<proteinExistence type="inferred from homology"/>
<evidence type="ECO:0000256" key="1">
    <source>
        <dbReference type="ARBA" id="ARBA00004251"/>
    </source>
</evidence>
<comment type="catalytic activity">
    <reaction evidence="18 19">
        <text>L-seryl-[protein] + ATP = O-phospho-L-seryl-[protein] + ADP + H(+)</text>
        <dbReference type="Rhea" id="RHEA:17989"/>
        <dbReference type="Rhea" id="RHEA-COMP:9863"/>
        <dbReference type="Rhea" id="RHEA-COMP:11604"/>
        <dbReference type="ChEBI" id="CHEBI:15378"/>
        <dbReference type="ChEBI" id="CHEBI:29999"/>
        <dbReference type="ChEBI" id="CHEBI:30616"/>
        <dbReference type="ChEBI" id="CHEBI:83421"/>
        <dbReference type="ChEBI" id="CHEBI:456216"/>
        <dbReference type="EC" id="2.7.11.1"/>
    </reaction>
</comment>
<evidence type="ECO:0000313" key="27">
    <source>
        <dbReference type="Proteomes" id="UP000237105"/>
    </source>
</evidence>
<keyword evidence="7" id="KW-0732">Signal</keyword>
<dbReference type="Gene3D" id="3.30.200.20">
    <property type="entry name" value="Phosphorylase Kinase, domain 1"/>
    <property type="match status" value="1"/>
</dbReference>
<dbReference type="OrthoDB" id="1934880at2759"/>
<evidence type="ECO:0000256" key="13">
    <source>
        <dbReference type="ARBA" id="ARBA00023136"/>
    </source>
</evidence>
<dbReference type="InterPro" id="IPR011009">
    <property type="entry name" value="Kinase-like_dom_sf"/>
</dbReference>
<dbReference type="SUPFAM" id="SSF56112">
    <property type="entry name" value="Protein kinase-like (PK-like)"/>
    <property type="match status" value="1"/>
</dbReference>
<dbReference type="InterPro" id="IPR008271">
    <property type="entry name" value="Ser/Thr_kinase_AS"/>
</dbReference>
<organism evidence="26 27">
    <name type="scientific">Parasponia andersonii</name>
    <name type="common">Sponia andersonii</name>
    <dbReference type="NCBI Taxonomy" id="3476"/>
    <lineage>
        <taxon>Eukaryota</taxon>
        <taxon>Viridiplantae</taxon>
        <taxon>Streptophyta</taxon>
        <taxon>Embryophyta</taxon>
        <taxon>Tracheophyta</taxon>
        <taxon>Spermatophyta</taxon>
        <taxon>Magnoliopsida</taxon>
        <taxon>eudicotyledons</taxon>
        <taxon>Gunneridae</taxon>
        <taxon>Pentapetalae</taxon>
        <taxon>rosids</taxon>
        <taxon>fabids</taxon>
        <taxon>Rosales</taxon>
        <taxon>Cannabaceae</taxon>
        <taxon>Parasponia</taxon>
    </lineage>
</organism>
<evidence type="ECO:0000256" key="2">
    <source>
        <dbReference type="ARBA" id="ARBA00022475"/>
    </source>
</evidence>
<keyword evidence="15 26" id="KW-0675">Receptor</keyword>
<evidence type="ECO:0000256" key="3">
    <source>
        <dbReference type="ARBA" id="ARBA00022527"/>
    </source>
</evidence>
<comment type="catalytic activity">
    <reaction evidence="17 19">
        <text>L-threonyl-[protein] + ATP = O-phospho-L-threonyl-[protein] + ADP + H(+)</text>
        <dbReference type="Rhea" id="RHEA:46608"/>
        <dbReference type="Rhea" id="RHEA-COMP:11060"/>
        <dbReference type="Rhea" id="RHEA-COMP:11605"/>
        <dbReference type="ChEBI" id="CHEBI:15378"/>
        <dbReference type="ChEBI" id="CHEBI:30013"/>
        <dbReference type="ChEBI" id="CHEBI:30616"/>
        <dbReference type="ChEBI" id="CHEBI:61977"/>
        <dbReference type="ChEBI" id="CHEBI:456216"/>
        <dbReference type="EC" id="2.7.11.1"/>
    </reaction>
</comment>